<dbReference type="RefSeq" id="WP_182462754.1">
    <property type="nucleotide sequence ID" value="NZ_CP059732.1"/>
</dbReference>
<feature type="transmembrane region" description="Helical" evidence="1">
    <location>
        <begin position="12"/>
        <end position="34"/>
    </location>
</feature>
<dbReference type="Proteomes" id="UP000515369">
    <property type="component" value="Chromosome"/>
</dbReference>
<protein>
    <submittedName>
        <fullName evidence="2">Uncharacterized protein</fullName>
    </submittedName>
</protein>
<sequence>MKIFVAEKTDLVKIWAAFLYLPVQIGFLALSFNATILLGDQNKSGSTFGICMIYILFLFVSIIIWKHTPVLFIKREIHIAIGLTIVNLSFTVLMLVNSILMILDFYGHAH</sequence>
<keyword evidence="1" id="KW-1133">Transmembrane helix</keyword>
<accession>A0A7G5H2Q5</accession>
<evidence type="ECO:0000313" key="2">
    <source>
        <dbReference type="EMBL" id="QMW05397.1"/>
    </source>
</evidence>
<dbReference type="EMBL" id="CP059732">
    <property type="protein sequence ID" value="QMW05397.1"/>
    <property type="molecule type" value="Genomic_DNA"/>
</dbReference>
<proteinExistence type="predicted"/>
<feature type="transmembrane region" description="Helical" evidence="1">
    <location>
        <begin position="77"/>
        <end position="103"/>
    </location>
</feature>
<name>A0A7G5H2Q5_9BACT</name>
<feature type="transmembrane region" description="Helical" evidence="1">
    <location>
        <begin position="46"/>
        <end position="65"/>
    </location>
</feature>
<gene>
    <name evidence="2" type="ORF">H3H32_11140</name>
</gene>
<dbReference type="AlphaFoldDB" id="A0A7G5H2Q5"/>
<keyword evidence="3" id="KW-1185">Reference proteome</keyword>
<reference evidence="2 3" key="1">
    <citation type="submission" date="2020-07" db="EMBL/GenBank/DDBJ databases">
        <title>Spirosoma foliorum sp. nov., isolated from the leaves on the Nejang mountain Korea, Republic of.</title>
        <authorList>
            <person name="Ho H."/>
            <person name="Lee Y.-J."/>
            <person name="Nurcahyanto D.-A."/>
            <person name="Kim S.-G."/>
        </authorList>
    </citation>
    <scope>NUCLEOTIDE SEQUENCE [LARGE SCALE GENOMIC DNA]</scope>
    <source>
        <strain evidence="2 3">PL0136</strain>
    </source>
</reference>
<evidence type="ECO:0000313" key="3">
    <source>
        <dbReference type="Proteomes" id="UP000515369"/>
    </source>
</evidence>
<keyword evidence="1" id="KW-0472">Membrane</keyword>
<evidence type="ECO:0000256" key="1">
    <source>
        <dbReference type="SAM" id="Phobius"/>
    </source>
</evidence>
<dbReference type="KEGG" id="sfol:H3H32_11140"/>
<keyword evidence="1" id="KW-0812">Transmembrane</keyword>
<organism evidence="2 3">
    <name type="scientific">Spirosoma foliorum</name>
    <dbReference type="NCBI Taxonomy" id="2710596"/>
    <lineage>
        <taxon>Bacteria</taxon>
        <taxon>Pseudomonadati</taxon>
        <taxon>Bacteroidota</taxon>
        <taxon>Cytophagia</taxon>
        <taxon>Cytophagales</taxon>
        <taxon>Cytophagaceae</taxon>
        <taxon>Spirosoma</taxon>
    </lineage>
</organism>